<protein>
    <submittedName>
        <fullName evidence="3">Uncharacterized protein</fullName>
    </submittedName>
</protein>
<keyword evidence="1" id="KW-0175">Coiled coil</keyword>
<feature type="compositionally biased region" description="Polar residues" evidence="2">
    <location>
        <begin position="1"/>
        <end position="22"/>
    </location>
</feature>
<dbReference type="EMBL" id="CAXLJM020000151">
    <property type="protein sequence ID" value="CAL8143188.1"/>
    <property type="molecule type" value="Genomic_DNA"/>
</dbReference>
<reference evidence="3 4" key="1">
    <citation type="submission" date="2024-08" db="EMBL/GenBank/DDBJ databases">
        <authorList>
            <person name="Cucini C."/>
            <person name="Frati F."/>
        </authorList>
    </citation>
    <scope>NUCLEOTIDE SEQUENCE [LARGE SCALE GENOMIC DNA]</scope>
</reference>
<accession>A0ABP1S4N3</accession>
<keyword evidence="4" id="KW-1185">Reference proteome</keyword>
<evidence type="ECO:0000313" key="3">
    <source>
        <dbReference type="EMBL" id="CAL8143188.1"/>
    </source>
</evidence>
<feature type="coiled-coil region" evidence="1">
    <location>
        <begin position="599"/>
        <end position="658"/>
    </location>
</feature>
<dbReference type="Proteomes" id="UP001642540">
    <property type="component" value="Unassembled WGS sequence"/>
</dbReference>
<feature type="coiled-coil region" evidence="1">
    <location>
        <begin position="429"/>
        <end position="471"/>
    </location>
</feature>
<evidence type="ECO:0000256" key="1">
    <source>
        <dbReference type="SAM" id="Coils"/>
    </source>
</evidence>
<evidence type="ECO:0000313" key="4">
    <source>
        <dbReference type="Proteomes" id="UP001642540"/>
    </source>
</evidence>
<feature type="region of interest" description="Disordered" evidence="2">
    <location>
        <begin position="45"/>
        <end position="67"/>
    </location>
</feature>
<proteinExistence type="predicted"/>
<comment type="caution">
    <text evidence="3">The sequence shown here is derived from an EMBL/GenBank/DDBJ whole genome shotgun (WGS) entry which is preliminary data.</text>
</comment>
<feature type="coiled-coil region" evidence="1">
    <location>
        <begin position="275"/>
        <end position="323"/>
    </location>
</feature>
<evidence type="ECO:0000256" key="2">
    <source>
        <dbReference type="SAM" id="MobiDB-lite"/>
    </source>
</evidence>
<sequence length="674" mass="77181">MTQVSQFGLDNPNDIQLENLSDLSEDENRDDEIKKVLEEALSNETFDYDSEDSSHVGSRSSSVNHNDSNITSFLSNKDSSQIFLNGKVNGAQNRLVSNGMNLNMLPNAIAESPGNYTYPLNINEKNGSSNSAINGHGQLKVNGSILNGASVPNSTKPKKQVTIVEMVQKNRENEEIEDSNPTISLLHQNHCPRNENGGHVDGELWLASENKEEQMKTLLNIRERQIHRGEEEIVKLQKDKRSLNHQIGLMKTEMVQMKSQQEDAEKFAQMKDQECEYLKTKLREAIEEYEKAKRGQIAAHDEVSKLNSEIDKFKQEVQLLSSIGSSTQQAEVSDVVRQLREKHAADFVAWKKVVTELEGQLRTFKRQQQLLMEESFVGTKINASCQTEESTQSQINTHPIYDIRRKEKTQIAILEDADDGDFLIKEKKIISMNEKFEELKREFQEERSQLVESYEKEIDQYRQRLASLPNELYHIWEKTQKELGLQATFDTRPICVDAFTSPAETDEIEGDERYTEVTNSNPTPQLQDAAVQVDFAISVESKDGETQHGRLTNSSSRDVSSILVQTDDKAISNAVIQTDETLETYKILAQLLESWSTEVQIAKSNEEEMTLKCRESEEELHKFRKQFKLLQKVATKCRKESKRREEAFKKQIDDMKTRYMEVLQQLDEKLEIVA</sequence>
<feature type="region of interest" description="Disordered" evidence="2">
    <location>
        <begin position="1"/>
        <end position="30"/>
    </location>
</feature>
<gene>
    <name evidence="3" type="ORF">ODALV1_LOCUS29334</name>
</gene>
<feature type="coiled-coil region" evidence="1">
    <location>
        <begin position="219"/>
        <end position="246"/>
    </location>
</feature>
<organism evidence="3 4">
    <name type="scientific">Orchesella dallaii</name>
    <dbReference type="NCBI Taxonomy" id="48710"/>
    <lineage>
        <taxon>Eukaryota</taxon>
        <taxon>Metazoa</taxon>
        <taxon>Ecdysozoa</taxon>
        <taxon>Arthropoda</taxon>
        <taxon>Hexapoda</taxon>
        <taxon>Collembola</taxon>
        <taxon>Entomobryomorpha</taxon>
        <taxon>Entomobryoidea</taxon>
        <taxon>Orchesellidae</taxon>
        <taxon>Orchesellinae</taxon>
        <taxon>Orchesella</taxon>
    </lineage>
</organism>
<name>A0ABP1S4N3_9HEXA</name>